<reference evidence="2 3" key="1">
    <citation type="submission" date="2015-06" db="EMBL/GenBank/DDBJ databases">
        <title>Draft genome sequence of beer spoilage bacterium Megasphaera cerevisiae type strain 20462.</title>
        <authorList>
            <person name="Kutumbaka K."/>
            <person name="Pasmowitz J."/>
            <person name="Mategko J."/>
            <person name="Reyes D."/>
            <person name="Friedrich A."/>
            <person name="Han S."/>
            <person name="Martens-Habbena W."/>
            <person name="Neal-McKinney J."/>
            <person name="Janagama H.K."/>
            <person name="Nadala C."/>
            <person name="Samadpour M."/>
        </authorList>
    </citation>
    <scope>NUCLEOTIDE SEQUENCE [LARGE SCALE GENOMIC DNA]</scope>
    <source>
        <strain evidence="2 3">DSM 20462</strain>
    </source>
</reference>
<keyword evidence="3" id="KW-1185">Reference proteome</keyword>
<dbReference type="FunCoup" id="A0A0J6WZC6">
    <property type="interactions" value="25"/>
</dbReference>
<dbReference type="SUPFAM" id="SSF69279">
    <property type="entry name" value="Phage tail proteins"/>
    <property type="match status" value="1"/>
</dbReference>
<dbReference type="InParanoid" id="A0A0J6WZC6"/>
<organism evidence="2 3">
    <name type="scientific">Megasphaera cerevisiae DSM 20462</name>
    <dbReference type="NCBI Taxonomy" id="1122219"/>
    <lineage>
        <taxon>Bacteria</taxon>
        <taxon>Bacillati</taxon>
        <taxon>Bacillota</taxon>
        <taxon>Negativicutes</taxon>
        <taxon>Veillonellales</taxon>
        <taxon>Veillonellaceae</taxon>
        <taxon>Megasphaera</taxon>
    </lineage>
</organism>
<dbReference type="PATRIC" id="fig|1122219.3.peg.3141"/>
<evidence type="ECO:0000259" key="1">
    <source>
        <dbReference type="Pfam" id="PF24032"/>
    </source>
</evidence>
<comment type="caution">
    <text evidence="2">The sequence shown here is derived from an EMBL/GenBank/DDBJ whole genome shotgun (WGS) entry which is preliminary data.</text>
</comment>
<evidence type="ECO:0000313" key="2">
    <source>
        <dbReference type="EMBL" id="KMO87232.1"/>
    </source>
</evidence>
<dbReference type="AlphaFoldDB" id="A0A0J6WZC6"/>
<feature type="domain" description="YqbQ/XkdQ" evidence="1">
    <location>
        <begin position="17"/>
        <end position="315"/>
    </location>
</feature>
<protein>
    <recommendedName>
        <fullName evidence="1">YqbQ/XkdQ domain-containing protein</fullName>
    </recommendedName>
</protein>
<proteinExistence type="predicted"/>
<gene>
    <name evidence="2" type="ORF">AB840_04175</name>
</gene>
<accession>A0A0J6WZC6</accession>
<sequence length="465" mass="51184">MIIKHNGTDISKLVKKITWSGARLQVARKLIFDYVQDARDHNLPNYVINNGETVYGYDEDGNLQFQGNVYSIEKNTQESNITVTAYDNLFILCRSKTTRKFTNMTPEAITQAVCAEMGIKTGNIIETGKQVSFIAAEKTGYQIIMRAYTDAAKQINNAKSNANDPDVLYHLVMNGDALDVIQKGTLIEKVTADQYVNVENSNYKESIENLVDVVMITDEQGNVTGYQSNEDWIKKYSMIQDVYKSSPKANTQEKVKAMLKGPERTGTIDVLGDYRVKSSYSITIKDIQAELTGKFWVKSDSHTFENGMHFMRLEIEFENLMNETEWSDGNGVGTGKLPVSKGLTAGYKAWGGVTMDNGQNGCAEAVGKVGSYYSPFLAQEANAGVTGVPTMVSDAQDSGIAVESFDPGNLQKGDCIVYGDNDHVVIYDGSGGYYGNSSSANHVVHSHDYTDVGMTPTKIIKTSRG</sequence>
<dbReference type="EMBL" id="LEKT01000008">
    <property type="protein sequence ID" value="KMO87232.1"/>
    <property type="molecule type" value="Genomic_DNA"/>
</dbReference>
<dbReference type="Pfam" id="PF24032">
    <property type="entry name" value="YQBQ"/>
    <property type="match status" value="1"/>
</dbReference>
<name>A0A0J6WZC6_9FIRM</name>
<dbReference type="Proteomes" id="UP000036503">
    <property type="component" value="Unassembled WGS sequence"/>
</dbReference>
<evidence type="ECO:0000313" key="3">
    <source>
        <dbReference type="Proteomes" id="UP000036503"/>
    </source>
</evidence>
<dbReference type="InterPro" id="IPR056937">
    <property type="entry name" value="YqbQ/XkdQ"/>
</dbReference>
<dbReference type="RefSeq" id="WP_048513575.1">
    <property type="nucleotide sequence ID" value="NZ_FUXD01000008.1"/>
</dbReference>